<dbReference type="EMBL" id="JAATIQ010000363">
    <property type="protein sequence ID" value="KAF4359855.1"/>
    <property type="molecule type" value="Genomic_DNA"/>
</dbReference>
<reference evidence="2 3" key="1">
    <citation type="journal article" date="2020" name="bioRxiv">
        <title>Sequence and annotation of 42 cannabis genomes reveals extensive copy number variation in cannabinoid synthesis and pathogen resistance genes.</title>
        <authorList>
            <person name="Mckernan K.J."/>
            <person name="Helbert Y."/>
            <person name="Kane L.T."/>
            <person name="Ebling H."/>
            <person name="Zhang L."/>
            <person name="Liu B."/>
            <person name="Eaton Z."/>
            <person name="Mclaughlin S."/>
            <person name="Kingan S."/>
            <person name="Baybayan P."/>
            <person name="Concepcion G."/>
            <person name="Jordan M."/>
            <person name="Riva A."/>
            <person name="Barbazuk W."/>
            <person name="Harkins T."/>
        </authorList>
    </citation>
    <scope>NUCLEOTIDE SEQUENCE [LARGE SCALE GENOMIC DNA]</scope>
    <source>
        <strain evidence="3">cv. Jamaican Lion 4</strain>
        <tissue evidence="2">Leaf</tissue>
    </source>
</reference>
<dbReference type="Gene3D" id="3.80.10.10">
    <property type="entry name" value="Ribonuclease Inhibitor"/>
    <property type="match status" value="2"/>
</dbReference>
<evidence type="ECO:0000313" key="3">
    <source>
        <dbReference type="Proteomes" id="UP000583929"/>
    </source>
</evidence>
<proteinExistence type="predicted"/>
<accession>A0A7J6END2</accession>
<dbReference type="Proteomes" id="UP000583929">
    <property type="component" value="Unassembled WGS sequence"/>
</dbReference>
<sequence length="392" mass="44608">MAEGVLFNVAGSLIEMLGSLRIKELRHTNYSASKTTSKRVICEGKHNLQFLELYWKFVDEDKVEYYEFSLEDLQPPSSVKKLSVWHFMGVRFGGWDSSLNSLVKLTLLQCNNCQYLPKLDQLRSLEELMVSGVEAEYMCSSADDNDFDANLFFPSLVTLQIEYCSNLKWWWWKKEVDGNNIRSFPRLSNLVIRDCPNLTSMPLFPTIEKVKLLASSSMALEETFKMMRGSKAHNTHPNISLLNSIDIINSQDLTSVLEGIDNLPSLKSMSMYNCPNLTSLLEGIDNLPSLEYISIIRCPNLTSSLLEGIDNLPSLEYISIINCPNLTSLLEGIDNLPSLQSINIINCPNLTSIPDYFRKHNACINLELFEDYNSVMELSDTLEINKHKAERE</sequence>
<dbReference type="PANTHER" id="PTHR47186:SF3">
    <property type="entry name" value="OS09G0267800 PROTEIN"/>
    <property type="match status" value="1"/>
</dbReference>
<organism evidence="2 3">
    <name type="scientific">Cannabis sativa</name>
    <name type="common">Hemp</name>
    <name type="synonym">Marijuana</name>
    <dbReference type="NCBI Taxonomy" id="3483"/>
    <lineage>
        <taxon>Eukaryota</taxon>
        <taxon>Viridiplantae</taxon>
        <taxon>Streptophyta</taxon>
        <taxon>Embryophyta</taxon>
        <taxon>Tracheophyta</taxon>
        <taxon>Spermatophyta</taxon>
        <taxon>Magnoliopsida</taxon>
        <taxon>eudicotyledons</taxon>
        <taxon>Gunneridae</taxon>
        <taxon>Pentapetalae</taxon>
        <taxon>rosids</taxon>
        <taxon>fabids</taxon>
        <taxon>Rosales</taxon>
        <taxon>Cannabaceae</taxon>
        <taxon>Cannabis</taxon>
    </lineage>
</organism>
<name>A0A7J6END2_CANSA</name>
<dbReference type="PANTHER" id="PTHR47186">
    <property type="entry name" value="LEUCINE-RICH REPEAT-CONTAINING PROTEIN 57"/>
    <property type="match status" value="1"/>
</dbReference>
<keyword evidence="3" id="KW-1185">Reference proteome</keyword>
<dbReference type="AlphaFoldDB" id="A0A7J6END2"/>
<gene>
    <name evidence="2" type="ORF">G4B88_020376</name>
</gene>
<protein>
    <recommendedName>
        <fullName evidence="1">R13L1/DRL21-like LRR repeat region domain-containing protein</fullName>
    </recommendedName>
</protein>
<comment type="caution">
    <text evidence="2">The sequence shown here is derived from an EMBL/GenBank/DDBJ whole genome shotgun (WGS) entry which is preliminary data.</text>
</comment>
<dbReference type="InterPro" id="IPR056789">
    <property type="entry name" value="LRR_R13L1-DRL21"/>
</dbReference>
<dbReference type="InterPro" id="IPR032675">
    <property type="entry name" value="LRR_dom_sf"/>
</dbReference>
<dbReference type="SUPFAM" id="SSF52047">
    <property type="entry name" value="RNI-like"/>
    <property type="match status" value="1"/>
</dbReference>
<evidence type="ECO:0000259" key="1">
    <source>
        <dbReference type="Pfam" id="PF25019"/>
    </source>
</evidence>
<evidence type="ECO:0000313" key="2">
    <source>
        <dbReference type="EMBL" id="KAF4359855.1"/>
    </source>
</evidence>
<dbReference type="Pfam" id="PF25019">
    <property type="entry name" value="LRR_R13L1-DRL21"/>
    <property type="match status" value="1"/>
</dbReference>
<feature type="domain" description="R13L1/DRL21-like LRR repeat region" evidence="1">
    <location>
        <begin position="14"/>
        <end position="131"/>
    </location>
</feature>